<dbReference type="Gramene" id="CDY35535">
    <property type="protein sequence ID" value="CDY35535"/>
    <property type="gene ID" value="GSBRNA2T00058589001"/>
</dbReference>
<dbReference type="EMBL" id="LK032354">
    <property type="protein sequence ID" value="CDY35535.1"/>
    <property type="molecule type" value="Genomic_DNA"/>
</dbReference>
<organism evidence="2 3">
    <name type="scientific">Brassica napus</name>
    <name type="common">Rape</name>
    <dbReference type="NCBI Taxonomy" id="3708"/>
    <lineage>
        <taxon>Eukaryota</taxon>
        <taxon>Viridiplantae</taxon>
        <taxon>Streptophyta</taxon>
        <taxon>Embryophyta</taxon>
        <taxon>Tracheophyta</taxon>
        <taxon>Spermatophyta</taxon>
        <taxon>Magnoliopsida</taxon>
        <taxon>eudicotyledons</taxon>
        <taxon>Gunneridae</taxon>
        <taxon>Pentapetalae</taxon>
        <taxon>rosids</taxon>
        <taxon>malvids</taxon>
        <taxon>Brassicales</taxon>
        <taxon>Brassicaceae</taxon>
        <taxon>Brassiceae</taxon>
        <taxon>Brassica</taxon>
    </lineage>
</organism>
<keyword evidence="1" id="KW-0732">Signal</keyword>
<keyword evidence="3" id="KW-1185">Reference proteome</keyword>
<name>A0A078HAX4_BRANA</name>
<evidence type="ECO:0000313" key="3">
    <source>
        <dbReference type="Proteomes" id="UP000028999"/>
    </source>
</evidence>
<sequence length="83" mass="8912">MGHLKLSSLLLGVLLILNILLVSADTSRTQVIFATDRASTGGNQAVALHPRTRINHGSNRGPRKHLVTPTVEQDVYTVPESSA</sequence>
<dbReference type="Proteomes" id="UP000028999">
    <property type="component" value="Unassembled WGS sequence"/>
</dbReference>
<evidence type="ECO:0000256" key="1">
    <source>
        <dbReference type="SAM" id="SignalP"/>
    </source>
</evidence>
<gene>
    <name evidence="2" type="primary">BnaA05g16510D</name>
    <name evidence="2" type="ORF">GSBRNA2T00058589001</name>
</gene>
<reference evidence="2 3" key="1">
    <citation type="journal article" date="2014" name="Science">
        <title>Plant genetics. Early allopolyploid evolution in the post-Neolithic Brassica napus oilseed genome.</title>
        <authorList>
            <person name="Chalhoub B."/>
            <person name="Denoeud F."/>
            <person name="Liu S."/>
            <person name="Parkin I.A."/>
            <person name="Tang H."/>
            <person name="Wang X."/>
            <person name="Chiquet J."/>
            <person name="Belcram H."/>
            <person name="Tong C."/>
            <person name="Samans B."/>
            <person name="Correa M."/>
            <person name="Da Silva C."/>
            <person name="Just J."/>
            <person name="Falentin C."/>
            <person name="Koh C.S."/>
            <person name="Le Clainche I."/>
            <person name="Bernard M."/>
            <person name="Bento P."/>
            <person name="Noel B."/>
            <person name="Labadie K."/>
            <person name="Alberti A."/>
            <person name="Charles M."/>
            <person name="Arnaud D."/>
            <person name="Guo H."/>
            <person name="Daviaud C."/>
            <person name="Alamery S."/>
            <person name="Jabbari K."/>
            <person name="Zhao M."/>
            <person name="Edger P.P."/>
            <person name="Chelaifa H."/>
            <person name="Tack D."/>
            <person name="Lassalle G."/>
            <person name="Mestiri I."/>
            <person name="Schnel N."/>
            <person name="Le Paslier M.C."/>
            <person name="Fan G."/>
            <person name="Renault V."/>
            <person name="Bayer P.E."/>
            <person name="Golicz A.A."/>
            <person name="Manoli S."/>
            <person name="Lee T.H."/>
            <person name="Thi V.H."/>
            <person name="Chalabi S."/>
            <person name="Hu Q."/>
            <person name="Fan C."/>
            <person name="Tollenaere R."/>
            <person name="Lu Y."/>
            <person name="Battail C."/>
            <person name="Shen J."/>
            <person name="Sidebottom C.H."/>
            <person name="Wang X."/>
            <person name="Canaguier A."/>
            <person name="Chauveau A."/>
            <person name="Berard A."/>
            <person name="Deniot G."/>
            <person name="Guan M."/>
            <person name="Liu Z."/>
            <person name="Sun F."/>
            <person name="Lim Y.P."/>
            <person name="Lyons E."/>
            <person name="Town C.D."/>
            <person name="Bancroft I."/>
            <person name="Wang X."/>
            <person name="Meng J."/>
            <person name="Ma J."/>
            <person name="Pires J.C."/>
            <person name="King G.J."/>
            <person name="Brunel D."/>
            <person name="Delourme R."/>
            <person name="Renard M."/>
            <person name="Aury J.M."/>
            <person name="Adams K.L."/>
            <person name="Batley J."/>
            <person name="Snowdon R.J."/>
            <person name="Tost J."/>
            <person name="Edwards D."/>
            <person name="Zhou Y."/>
            <person name="Hua W."/>
            <person name="Sharpe A.G."/>
            <person name="Paterson A.H."/>
            <person name="Guan C."/>
            <person name="Wincker P."/>
        </authorList>
    </citation>
    <scope>NUCLEOTIDE SEQUENCE [LARGE SCALE GENOMIC DNA]</scope>
    <source>
        <strain evidence="3">cv. Darmor-bzh</strain>
    </source>
</reference>
<proteinExistence type="predicted"/>
<protein>
    <submittedName>
        <fullName evidence="2">BnaA05g16510D protein</fullName>
    </submittedName>
</protein>
<accession>A0A078HAX4</accession>
<feature type="signal peptide" evidence="1">
    <location>
        <begin position="1"/>
        <end position="24"/>
    </location>
</feature>
<dbReference type="AlphaFoldDB" id="A0A078HAX4"/>
<feature type="chain" id="PRO_5001736761" evidence="1">
    <location>
        <begin position="25"/>
        <end position="83"/>
    </location>
</feature>
<dbReference type="PaxDb" id="3708-A0A078HAX4"/>
<evidence type="ECO:0000313" key="2">
    <source>
        <dbReference type="EMBL" id="CDY35535.1"/>
    </source>
</evidence>